<evidence type="ECO:0000313" key="2">
    <source>
        <dbReference type="Proteomes" id="UP000697710"/>
    </source>
</evidence>
<accession>A0A956RSV7</accession>
<dbReference type="Proteomes" id="UP000697710">
    <property type="component" value="Unassembled WGS sequence"/>
</dbReference>
<feature type="non-terminal residue" evidence="1">
    <location>
        <position position="81"/>
    </location>
</feature>
<dbReference type="EMBL" id="JAGQHR010000986">
    <property type="protein sequence ID" value="MCA9730094.1"/>
    <property type="molecule type" value="Genomic_DNA"/>
</dbReference>
<organism evidence="1 2">
    <name type="scientific">Eiseniibacteriota bacterium</name>
    <dbReference type="NCBI Taxonomy" id="2212470"/>
    <lineage>
        <taxon>Bacteria</taxon>
        <taxon>Candidatus Eiseniibacteriota</taxon>
    </lineage>
</organism>
<sequence length="81" mass="8733">MLNDRSVAYTSPEAPAIPARVDLLGTPLDPVTMAEAVARIDDAILSHRMLRHVAMNAAKLVATQRDPLLRWSVETAGLVTA</sequence>
<evidence type="ECO:0000313" key="1">
    <source>
        <dbReference type="EMBL" id="MCA9730094.1"/>
    </source>
</evidence>
<reference evidence="1" key="1">
    <citation type="submission" date="2020-04" db="EMBL/GenBank/DDBJ databases">
        <authorList>
            <person name="Zhang T."/>
        </authorList>
    </citation>
    <scope>NUCLEOTIDE SEQUENCE</scope>
    <source>
        <strain evidence="1">HKST-UBA01</strain>
    </source>
</reference>
<dbReference type="AlphaFoldDB" id="A0A956RSV7"/>
<name>A0A956RSV7_UNCEI</name>
<comment type="caution">
    <text evidence="1">The sequence shown here is derived from an EMBL/GenBank/DDBJ whole genome shotgun (WGS) entry which is preliminary data.</text>
</comment>
<reference evidence="1" key="2">
    <citation type="journal article" date="2021" name="Microbiome">
        <title>Successional dynamics and alternative stable states in a saline activated sludge microbial community over 9 years.</title>
        <authorList>
            <person name="Wang Y."/>
            <person name="Ye J."/>
            <person name="Ju F."/>
            <person name="Liu L."/>
            <person name="Boyd J.A."/>
            <person name="Deng Y."/>
            <person name="Parks D.H."/>
            <person name="Jiang X."/>
            <person name="Yin X."/>
            <person name="Woodcroft B.J."/>
            <person name="Tyson G.W."/>
            <person name="Hugenholtz P."/>
            <person name="Polz M.F."/>
            <person name="Zhang T."/>
        </authorList>
    </citation>
    <scope>NUCLEOTIDE SEQUENCE</scope>
    <source>
        <strain evidence="1">HKST-UBA01</strain>
    </source>
</reference>
<protein>
    <submittedName>
        <fullName evidence="1">Uncharacterized protein</fullName>
    </submittedName>
</protein>
<gene>
    <name evidence="1" type="ORF">KC729_20590</name>
</gene>
<proteinExistence type="predicted"/>